<reference evidence="2 3" key="1">
    <citation type="submission" date="2019-06" db="EMBL/GenBank/DDBJ databases">
        <title>Whole genome sequencing of XDR Enterobacter.</title>
        <authorList>
            <person name="Gnana Soundari P."/>
            <person name="Vijayakumar R."/>
            <person name="Krishnan P."/>
        </authorList>
    </citation>
    <scope>NUCLEOTIDE SEQUENCE [LARGE SCALE GENOMIC DNA]</scope>
    <source>
        <strain evidence="2 3">C126</strain>
    </source>
</reference>
<evidence type="ECO:0000313" key="2">
    <source>
        <dbReference type="EMBL" id="QDE47382.1"/>
    </source>
</evidence>
<feature type="domain" description="PIN like" evidence="1">
    <location>
        <begin position="26"/>
        <end position="97"/>
    </location>
</feature>
<sequence>MKSTFAGFYSTPSESLGKIWLSESTLFVFDTNCLLNLYRCEDHTREDILKVMKEISSRTRIPFQVGFEYQRKRRIVIEDSISSLTKIKKELEKIHSQNILSSCGVKNIFIIL</sequence>
<dbReference type="EMBL" id="CP041054">
    <property type="protein sequence ID" value="QDE47382.1"/>
    <property type="molecule type" value="Genomic_DNA"/>
</dbReference>
<gene>
    <name evidence="2" type="ORF">EIN43_09735</name>
</gene>
<dbReference type="Proteomes" id="UP000318237">
    <property type="component" value="Chromosome"/>
</dbReference>
<name>A0A4Y5ZNT1_9ENTR</name>
<proteinExistence type="predicted"/>
<evidence type="ECO:0000313" key="3">
    <source>
        <dbReference type="Proteomes" id="UP000318237"/>
    </source>
</evidence>
<accession>A0A4Y5ZNT1</accession>
<dbReference type="AlphaFoldDB" id="A0A4Y5ZNT1"/>
<dbReference type="Pfam" id="PF18476">
    <property type="entry name" value="PIN_8"/>
    <property type="match status" value="1"/>
</dbReference>
<evidence type="ECO:0000259" key="1">
    <source>
        <dbReference type="Pfam" id="PF18476"/>
    </source>
</evidence>
<organism evidence="2 3">
    <name type="scientific">Enterobacter hormaechei</name>
    <dbReference type="NCBI Taxonomy" id="158836"/>
    <lineage>
        <taxon>Bacteria</taxon>
        <taxon>Pseudomonadati</taxon>
        <taxon>Pseudomonadota</taxon>
        <taxon>Gammaproteobacteria</taxon>
        <taxon>Enterobacterales</taxon>
        <taxon>Enterobacteriaceae</taxon>
        <taxon>Enterobacter</taxon>
        <taxon>Enterobacter cloacae complex</taxon>
    </lineage>
</organism>
<protein>
    <recommendedName>
        <fullName evidence="1">PIN like domain-containing protein</fullName>
    </recommendedName>
</protein>
<dbReference type="InterPro" id="IPR041578">
    <property type="entry name" value="PIN_8"/>
</dbReference>